<dbReference type="Pfam" id="PF08240">
    <property type="entry name" value="ADH_N"/>
    <property type="match status" value="1"/>
</dbReference>
<evidence type="ECO:0000259" key="6">
    <source>
        <dbReference type="Pfam" id="PF08240"/>
    </source>
</evidence>
<dbReference type="InterPro" id="IPR036291">
    <property type="entry name" value="NAD(P)-bd_dom_sf"/>
</dbReference>
<dbReference type="PROSITE" id="PS00059">
    <property type="entry name" value="ADH_ZINC"/>
    <property type="match status" value="1"/>
</dbReference>
<keyword evidence="1 4" id="KW-0479">Metal-binding</keyword>
<dbReference type="InterPro" id="IPR011032">
    <property type="entry name" value="GroES-like_sf"/>
</dbReference>
<organism evidence="7">
    <name type="scientific">Triatoma infestans</name>
    <name type="common">Assassin bug</name>
    <dbReference type="NCBI Taxonomy" id="30076"/>
    <lineage>
        <taxon>Eukaryota</taxon>
        <taxon>Metazoa</taxon>
        <taxon>Ecdysozoa</taxon>
        <taxon>Arthropoda</taxon>
        <taxon>Hexapoda</taxon>
        <taxon>Insecta</taxon>
        <taxon>Pterygota</taxon>
        <taxon>Neoptera</taxon>
        <taxon>Paraneoptera</taxon>
        <taxon>Hemiptera</taxon>
        <taxon>Heteroptera</taxon>
        <taxon>Panheteroptera</taxon>
        <taxon>Cimicomorpha</taxon>
        <taxon>Reduviidae</taxon>
        <taxon>Triatominae</taxon>
        <taxon>Triatoma</taxon>
    </lineage>
</organism>
<dbReference type="Pfam" id="PF00107">
    <property type="entry name" value="ADH_zinc_N"/>
    <property type="match status" value="1"/>
</dbReference>
<evidence type="ECO:0000256" key="3">
    <source>
        <dbReference type="ARBA" id="ARBA00023002"/>
    </source>
</evidence>
<keyword evidence="3" id="KW-0560">Oxidoreductase</keyword>
<evidence type="ECO:0000256" key="2">
    <source>
        <dbReference type="ARBA" id="ARBA00022833"/>
    </source>
</evidence>
<sequence length="355" mass="38952">MEALQLDPQTGVLSLVRKEIPVVSRPDQVVVQVAYSGFCGTDLHIIQREFPSSDQPFTQGHEFSGLVHQIGSNVTHVRVGDKVAVDPQNWCTTCEFCATGRYHLCELGGVSMATGIKFDGGWAEYALVLARQVYKLPNGISLKQGALCEPVSCVVRGIERASLKPPGFQSILIIGAGIIGNLWCAVLHHMGHREVTVVEPQRTRLELNRKLDTGYTCYTPEELRNAVDMDGHSWDLVIDCSGNGRAIEEAINAVRDGGTLCMFGVTPPSTKIRLSPYDVYKKELTICGSNINPFCFPRAVRLVAAMGERYLDYKKLGVSEFLLKDYAKGISILENGSSAKVMFAVNTTLDKAIKK</sequence>
<proteinExistence type="evidence at transcript level"/>
<dbReference type="GO" id="GO:0016491">
    <property type="term" value="F:oxidoreductase activity"/>
    <property type="evidence" value="ECO:0007669"/>
    <property type="project" value="UniProtKB-KW"/>
</dbReference>
<dbReference type="InterPro" id="IPR013154">
    <property type="entry name" value="ADH-like_N"/>
</dbReference>
<reference evidence="7" key="1">
    <citation type="journal article" date="2014" name="PLoS Negl. Trop. Dis.">
        <title>An updated insight into the Sialotranscriptome of Triatoma infestans: developmental stage and geographic variations.</title>
        <authorList>
            <person name="Schwarz A."/>
            <person name="Medrano-Mercado N."/>
            <person name="Schaub G.A."/>
            <person name="Struchiner C.J."/>
            <person name="Bargues M.D."/>
            <person name="Levy M.Z."/>
            <person name="Ribeiro J.M."/>
        </authorList>
    </citation>
    <scope>NUCLEOTIDE SEQUENCE</scope>
    <source>
        <strain evidence="7">Chile</strain>
        <tissue evidence="7">Salivary glands</tissue>
    </source>
</reference>
<accession>A0A023FA93</accession>
<dbReference type="PANTHER" id="PTHR43401:SF2">
    <property type="entry name" value="L-THREONINE 3-DEHYDROGENASE"/>
    <property type="match status" value="1"/>
</dbReference>
<keyword evidence="2 4" id="KW-0862">Zinc</keyword>
<comment type="cofactor">
    <cofactor evidence="4">
        <name>Zn(2+)</name>
        <dbReference type="ChEBI" id="CHEBI:29105"/>
    </cofactor>
</comment>
<dbReference type="AlphaFoldDB" id="A0A023FA93"/>
<evidence type="ECO:0000259" key="5">
    <source>
        <dbReference type="Pfam" id="PF00107"/>
    </source>
</evidence>
<dbReference type="PANTHER" id="PTHR43401">
    <property type="entry name" value="L-THREONINE 3-DEHYDROGENASE"/>
    <property type="match status" value="1"/>
</dbReference>
<evidence type="ECO:0000256" key="4">
    <source>
        <dbReference type="RuleBase" id="RU361277"/>
    </source>
</evidence>
<dbReference type="InterPro" id="IPR013149">
    <property type="entry name" value="ADH-like_C"/>
</dbReference>
<evidence type="ECO:0000313" key="7">
    <source>
        <dbReference type="EMBL" id="JAC18325.1"/>
    </source>
</evidence>
<name>A0A023FA93_TRIIF</name>
<feature type="domain" description="Alcohol dehydrogenase-like C-terminal" evidence="5">
    <location>
        <begin position="179"/>
        <end position="303"/>
    </location>
</feature>
<dbReference type="GO" id="GO:0008270">
    <property type="term" value="F:zinc ion binding"/>
    <property type="evidence" value="ECO:0007669"/>
    <property type="project" value="InterPro"/>
</dbReference>
<dbReference type="InterPro" id="IPR050129">
    <property type="entry name" value="Zn_alcohol_dh"/>
</dbReference>
<feature type="domain" description="Alcohol dehydrogenase-like N-terminal" evidence="6">
    <location>
        <begin position="26"/>
        <end position="137"/>
    </location>
</feature>
<dbReference type="InterPro" id="IPR002328">
    <property type="entry name" value="ADH_Zn_CS"/>
</dbReference>
<dbReference type="EMBL" id="GBBI01000387">
    <property type="protein sequence ID" value="JAC18325.1"/>
    <property type="molecule type" value="mRNA"/>
</dbReference>
<comment type="similarity">
    <text evidence="4">Belongs to the zinc-containing alcohol dehydrogenase family.</text>
</comment>
<dbReference type="Gene3D" id="3.90.180.10">
    <property type="entry name" value="Medium-chain alcohol dehydrogenases, catalytic domain"/>
    <property type="match status" value="1"/>
</dbReference>
<protein>
    <submittedName>
        <fullName evidence="7">Putative sorbitol dehydrogenase</fullName>
    </submittedName>
</protein>
<dbReference type="SUPFAM" id="SSF50129">
    <property type="entry name" value="GroES-like"/>
    <property type="match status" value="1"/>
</dbReference>
<evidence type="ECO:0000256" key="1">
    <source>
        <dbReference type="ARBA" id="ARBA00022723"/>
    </source>
</evidence>
<dbReference type="SUPFAM" id="SSF51735">
    <property type="entry name" value="NAD(P)-binding Rossmann-fold domains"/>
    <property type="match status" value="1"/>
</dbReference>
<dbReference type="Gene3D" id="3.40.50.720">
    <property type="entry name" value="NAD(P)-binding Rossmann-like Domain"/>
    <property type="match status" value="1"/>
</dbReference>